<accession>A0A833XXD1</accession>
<sequence>MRDRIPVMMLLNGIQIARMGKMVGAIFQVLKFRSHLAGKLSQVVGAPGEATGGSSWGGDGASGGGGGNWSGAIANDATPDDGSLGWGTAPKRSSSESQTGNGWSGRSRGGW</sequence>
<organism evidence="2 3">
    <name type="scientific">Juglans regia</name>
    <name type="common">English walnut</name>
    <dbReference type="NCBI Taxonomy" id="51240"/>
    <lineage>
        <taxon>Eukaryota</taxon>
        <taxon>Viridiplantae</taxon>
        <taxon>Streptophyta</taxon>
        <taxon>Embryophyta</taxon>
        <taxon>Tracheophyta</taxon>
        <taxon>Spermatophyta</taxon>
        <taxon>Magnoliopsida</taxon>
        <taxon>eudicotyledons</taxon>
        <taxon>Gunneridae</taxon>
        <taxon>Pentapetalae</taxon>
        <taxon>rosids</taxon>
        <taxon>fabids</taxon>
        <taxon>Fagales</taxon>
        <taxon>Juglandaceae</taxon>
        <taxon>Juglans</taxon>
    </lineage>
</organism>
<dbReference type="Gramene" id="Jr04_17640_p1">
    <property type="protein sequence ID" value="cds.Jr04_17640_p1"/>
    <property type="gene ID" value="Jr04_17640"/>
</dbReference>
<reference evidence="2" key="1">
    <citation type="submission" date="2015-10" db="EMBL/GenBank/DDBJ databases">
        <authorList>
            <person name="Martinez-Garcia P.J."/>
            <person name="Crepeau M.W."/>
            <person name="Puiu D."/>
            <person name="Gonzalez-Ibeas D."/>
            <person name="Whalen J."/>
            <person name="Stevens K."/>
            <person name="Paul R."/>
            <person name="Butterfield T."/>
            <person name="Britton M."/>
            <person name="Reagan R."/>
            <person name="Chakraborty S."/>
            <person name="Walawage S.L."/>
            <person name="Vasquez-Gross H.A."/>
            <person name="Cardeno C."/>
            <person name="Famula R."/>
            <person name="Pratt K."/>
            <person name="Kuruganti S."/>
            <person name="Aradhya M.K."/>
            <person name="Leslie C.A."/>
            <person name="Dandekar A.M."/>
            <person name="Salzberg S.L."/>
            <person name="Wegrzyn J.L."/>
            <person name="Langley C.H."/>
            <person name="Neale D.B."/>
        </authorList>
    </citation>
    <scope>NUCLEOTIDE SEQUENCE</scope>
    <source>
        <tissue evidence="2">Leaves</tissue>
    </source>
</reference>
<dbReference type="EMBL" id="LIHL02000004">
    <property type="protein sequence ID" value="KAF5473158.1"/>
    <property type="molecule type" value="Genomic_DNA"/>
</dbReference>
<evidence type="ECO:0000313" key="3">
    <source>
        <dbReference type="Proteomes" id="UP000619265"/>
    </source>
</evidence>
<feature type="compositionally biased region" description="Gly residues" evidence="1">
    <location>
        <begin position="50"/>
        <end position="69"/>
    </location>
</feature>
<evidence type="ECO:0000256" key="1">
    <source>
        <dbReference type="SAM" id="MobiDB-lite"/>
    </source>
</evidence>
<feature type="compositionally biased region" description="Polar residues" evidence="1">
    <location>
        <begin position="91"/>
        <end position="101"/>
    </location>
</feature>
<gene>
    <name evidence="2" type="ORF">F2P56_009786</name>
</gene>
<evidence type="ECO:0000313" key="2">
    <source>
        <dbReference type="EMBL" id="KAF5473158.1"/>
    </source>
</evidence>
<feature type="region of interest" description="Disordered" evidence="1">
    <location>
        <begin position="45"/>
        <end position="111"/>
    </location>
</feature>
<protein>
    <submittedName>
        <fullName evidence="2">Uncharacterized protein</fullName>
    </submittedName>
</protein>
<reference evidence="2" key="2">
    <citation type="submission" date="2020-03" db="EMBL/GenBank/DDBJ databases">
        <title>Walnut 2.0.</title>
        <authorList>
            <person name="Marrano A."/>
            <person name="Britton M."/>
            <person name="Zimin A.V."/>
            <person name="Zaini P.A."/>
            <person name="Workman R."/>
            <person name="Puiu D."/>
            <person name="Bianco L."/>
            <person name="Allen B.J."/>
            <person name="Troggio M."/>
            <person name="Leslie C.A."/>
            <person name="Timp W."/>
            <person name="Dendekar A."/>
            <person name="Salzberg S.L."/>
            <person name="Neale D.B."/>
        </authorList>
    </citation>
    <scope>NUCLEOTIDE SEQUENCE</scope>
    <source>
        <tissue evidence="2">Leaves</tissue>
    </source>
</reference>
<comment type="caution">
    <text evidence="2">The sequence shown here is derived from an EMBL/GenBank/DDBJ whole genome shotgun (WGS) entry which is preliminary data.</text>
</comment>
<name>A0A833XXD1_JUGRE</name>
<dbReference type="AlphaFoldDB" id="A0A833XXD1"/>
<dbReference type="Proteomes" id="UP000619265">
    <property type="component" value="Unassembled WGS sequence"/>
</dbReference>
<proteinExistence type="predicted"/>